<accession>A0A9D2QFG5</accession>
<evidence type="ECO:0000313" key="7">
    <source>
        <dbReference type="Proteomes" id="UP000823858"/>
    </source>
</evidence>
<protein>
    <submittedName>
        <fullName evidence="6">ArsR family transcriptional regulator</fullName>
    </submittedName>
</protein>
<keyword evidence="2" id="KW-0238">DNA-binding</keyword>
<dbReference type="GO" id="GO:0003700">
    <property type="term" value="F:DNA-binding transcription factor activity"/>
    <property type="evidence" value="ECO:0007669"/>
    <property type="project" value="InterPro"/>
</dbReference>
<dbReference type="Proteomes" id="UP000823858">
    <property type="component" value="Unassembled WGS sequence"/>
</dbReference>
<dbReference type="EMBL" id="DWVP01000004">
    <property type="protein sequence ID" value="HJC84557.1"/>
    <property type="molecule type" value="Genomic_DNA"/>
</dbReference>
<evidence type="ECO:0000256" key="2">
    <source>
        <dbReference type="ARBA" id="ARBA00023125"/>
    </source>
</evidence>
<organism evidence="6 7">
    <name type="scientific">Candidatus Corynebacterium faecigallinarum</name>
    <dbReference type="NCBI Taxonomy" id="2838528"/>
    <lineage>
        <taxon>Bacteria</taxon>
        <taxon>Bacillati</taxon>
        <taxon>Actinomycetota</taxon>
        <taxon>Actinomycetes</taxon>
        <taxon>Mycobacteriales</taxon>
        <taxon>Corynebacteriaceae</taxon>
        <taxon>Corynebacterium</taxon>
    </lineage>
</organism>
<sequence length="146" mass="15237">MAPNIALPNPVSDLSPREQAEFLAPTLAALADVNRLTIALALSEKSMTNRQLHEATGLSPALVSHHLVALRRAGVVDTVAKGRASVNSICCEQLADPVRWLAHLATLTPAGQKACCTDATGDHGDHGDHGDDASRVAPVNPAEQGQ</sequence>
<dbReference type="PROSITE" id="PS50987">
    <property type="entry name" value="HTH_ARSR_2"/>
    <property type="match status" value="1"/>
</dbReference>
<gene>
    <name evidence="6" type="ORF">H9751_03215</name>
</gene>
<evidence type="ECO:0000256" key="1">
    <source>
        <dbReference type="ARBA" id="ARBA00023015"/>
    </source>
</evidence>
<feature type="compositionally biased region" description="Basic and acidic residues" evidence="4">
    <location>
        <begin position="122"/>
        <end position="134"/>
    </location>
</feature>
<keyword evidence="1" id="KW-0805">Transcription regulation</keyword>
<dbReference type="CDD" id="cd00090">
    <property type="entry name" value="HTH_ARSR"/>
    <property type="match status" value="1"/>
</dbReference>
<reference evidence="6" key="1">
    <citation type="journal article" date="2021" name="PeerJ">
        <title>Extensive microbial diversity within the chicken gut microbiome revealed by metagenomics and culture.</title>
        <authorList>
            <person name="Gilroy R."/>
            <person name="Ravi A."/>
            <person name="Getino M."/>
            <person name="Pursley I."/>
            <person name="Horton D.L."/>
            <person name="Alikhan N.F."/>
            <person name="Baker D."/>
            <person name="Gharbi K."/>
            <person name="Hall N."/>
            <person name="Watson M."/>
            <person name="Adriaenssens E.M."/>
            <person name="Foster-Nyarko E."/>
            <person name="Jarju S."/>
            <person name="Secka A."/>
            <person name="Antonio M."/>
            <person name="Oren A."/>
            <person name="Chaudhuri R.R."/>
            <person name="La Ragione R."/>
            <person name="Hildebrand F."/>
            <person name="Pallen M.J."/>
        </authorList>
    </citation>
    <scope>NUCLEOTIDE SEQUENCE</scope>
    <source>
        <strain evidence="6">ChiHjej13B12-4958</strain>
    </source>
</reference>
<dbReference type="PANTHER" id="PTHR33154">
    <property type="entry name" value="TRANSCRIPTIONAL REGULATOR, ARSR FAMILY"/>
    <property type="match status" value="1"/>
</dbReference>
<keyword evidence="3" id="KW-0804">Transcription</keyword>
<reference evidence="6" key="2">
    <citation type="submission" date="2021-04" db="EMBL/GenBank/DDBJ databases">
        <authorList>
            <person name="Gilroy R."/>
        </authorList>
    </citation>
    <scope>NUCLEOTIDE SEQUENCE</scope>
    <source>
        <strain evidence="6">ChiHjej13B12-4958</strain>
    </source>
</reference>
<dbReference type="InterPro" id="IPR051081">
    <property type="entry name" value="HTH_MetalResp_TranReg"/>
</dbReference>
<dbReference type="InterPro" id="IPR011991">
    <property type="entry name" value="ArsR-like_HTH"/>
</dbReference>
<dbReference type="SMART" id="SM00418">
    <property type="entry name" value="HTH_ARSR"/>
    <property type="match status" value="1"/>
</dbReference>
<dbReference type="AlphaFoldDB" id="A0A9D2QFG5"/>
<name>A0A9D2QFG5_9CORY</name>
<evidence type="ECO:0000256" key="4">
    <source>
        <dbReference type="SAM" id="MobiDB-lite"/>
    </source>
</evidence>
<comment type="caution">
    <text evidence="6">The sequence shown here is derived from an EMBL/GenBank/DDBJ whole genome shotgun (WGS) entry which is preliminary data.</text>
</comment>
<evidence type="ECO:0000256" key="3">
    <source>
        <dbReference type="ARBA" id="ARBA00023163"/>
    </source>
</evidence>
<dbReference type="InterPro" id="IPR001845">
    <property type="entry name" value="HTH_ArsR_DNA-bd_dom"/>
</dbReference>
<dbReference type="InterPro" id="IPR036390">
    <property type="entry name" value="WH_DNA-bd_sf"/>
</dbReference>
<evidence type="ECO:0000313" key="6">
    <source>
        <dbReference type="EMBL" id="HJC84557.1"/>
    </source>
</evidence>
<dbReference type="GO" id="GO:0003677">
    <property type="term" value="F:DNA binding"/>
    <property type="evidence" value="ECO:0007669"/>
    <property type="project" value="UniProtKB-KW"/>
</dbReference>
<feature type="region of interest" description="Disordered" evidence="4">
    <location>
        <begin position="122"/>
        <end position="146"/>
    </location>
</feature>
<dbReference type="SUPFAM" id="SSF46785">
    <property type="entry name" value="Winged helix' DNA-binding domain"/>
    <property type="match status" value="1"/>
</dbReference>
<dbReference type="PANTHER" id="PTHR33154:SF18">
    <property type="entry name" value="ARSENICAL RESISTANCE OPERON REPRESSOR"/>
    <property type="match status" value="1"/>
</dbReference>
<evidence type="ECO:0000259" key="5">
    <source>
        <dbReference type="PROSITE" id="PS50987"/>
    </source>
</evidence>
<proteinExistence type="predicted"/>
<dbReference type="Gene3D" id="1.10.10.10">
    <property type="entry name" value="Winged helix-like DNA-binding domain superfamily/Winged helix DNA-binding domain"/>
    <property type="match status" value="1"/>
</dbReference>
<feature type="domain" description="HTH arsR-type" evidence="5">
    <location>
        <begin position="15"/>
        <end position="109"/>
    </location>
</feature>
<dbReference type="InterPro" id="IPR036388">
    <property type="entry name" value="WH-like_DNA-bd_sf"/>
</dbReference>
<dbReference type="Pfam" id="PF01022">
    <property type="entry name" value="HTH_5"/>
    <property type="match status" value="1"/>
</dbReference>
<dbReference type="PRINTS" id="PR00778">
    <property type="entry name" value="HTHARSR"/>
</dbReference>